<comment type="caution">
    <text evidence="1">The sequence shown here is derived from an EMBL/GenBank/DDBJ whole genome shotgun (WGS) entry which is preliminary data.</text>
</comment>
<reference evidence="1 2" key="1">
    <citation type="submission" date="2019-04" db="EMBL/GenBank/DDBJ databases">
        <title>Bacillus sediminilitoris sp. nov., isolated from a tidal flat sediment on the East China Sea.</title>
        <authorList>
            <person name="Wei Y."/>
            <person name="Mao H."/>
            <person name="Fang J."/>
        </authorList>
    </citation>
    <scope>NUCLEOTIDE SEQUENCE [LARGE SCALE GENOMIC DNA]</scope>
    <source>
        <strain evidence="1 2">DSL-17</strain>
    </source>
</reference>
<dbReference type="AlphaFoldDB" id="A0A4S4BUI0"/>
<name>A0A4S4BUI0_9BACI</name>
<sequence>MAWIKFMMKQFLKEPLWFKIIISTTLLSSIVFSSSFFSDNPYYQSYSKFAAAIFFCIYGMKLIKNRVTAVILFTLAVLCISLAILELFE</sequence>
<proteinExistence type="predicted"/>
<evidence type="ECO:0000313" key="2">
    <source>
        <dbReference type="Proteomes" id="UP000310334"/>
    </source>
</evidence>
<protein>
    <submittedName>
        <fullName evidence="1">Uncharacterized protein</fullName>
    </submittedName>
</protein>
<dbReference type="RefSeq" id="WP_136355496.1">
    <property type="nucleotide sequence ID" value="NZ_CP046266.1"/>
</dbReference>
<organism evidence="1 2">
    <name type="scientific">Metabacillus sediminilitoris</name>
    <dbReference type="NCBI Taxonomy" id="2567941"/>
    <lineage>
        <taxon>Bacteria</taxon>
        <taxon>Bacillati</taxon>
        <taxon>Bacillota</taxon>
        <taxon>Bacilli</taxon>
        <taxon>Bacillales</taxon>
        <taxon>Bacillaceae</taxon>
        <taxon>Metabacillus</taxon>
    </lineage>
</organism>
<evidence type="ECO:0000313" key="1">
    <source>
        <dbReference type="EMBL" id="THF78600.1"/>
    </source>
</evidence>
<dbReference type="Proteomes" id="UP000310334">
    <property type="component" value="Unassembled WGS sequence"/>
</dbReference>
<dbReference type="EMBL" id="SSNT01000011">
    <property type="protein sequence ID" value="THF78600.1"/>
    <property type="molecule type" value="Genomic_DNA"/>
</dbReference>
<dbReference type="OrthoDB" id="2918659at2"/>
<accession>A0A4S4BUI0</accession>
<keyword evidence="2" id="KW-1185">Reference proteome</keyword>
<gene>
    <name evidence="1" type="ORF">E6W99_15650</name>
</gene>